<protein>
    <submittedName>
        <fullName evidence="1">Uncharacterized protein</fullName>
    </submittedName>
</protein>
<accession>A0ACB9BP49</accession>
<proteinExistence type="predicted"/>
<evidence type="ECO:0000313" key="2">
    <source>
        <dbReference type="Proteomes" id="UP001055811"/>
    </source>
</evidence>
<keyword evidence="2" id="KW-1185">Reference proteome</keyword>
<name>A0ACB9BP49_CICIN</name>
<comment type="caution">
    <text evidence="1">The sequence shown here is derived from an EMBL/GenBank/DDBJ whole genome shotgun (WGS) entry which is preliminary data.</text>
</comment>
<evidence type="ECO:0000313" key="1">
    <source>
        <dbReference type="EMBL" id="KAI3723799.1"/>
    </source>
</evidence>
<gene>
    <name evidence="1" type="ORF">L2E82_35557</name>
</gene>
<sequence>MNLCTYFGFVENAPSNKTLITRNSRWRTSTDPDDLQRQGIKDRSQKSKMVCVACLLPLFLIPIVNLLPVIFDIIMARVYRILGWEYQKPERAPAACPYKPVANKTSENGTGEHNPVVADLDHKAIPADNTKLD</sequence>
<organism evidence="1 2">
    <name type="scientific">Cichorium intybus</name>
    <name type="common">Chicory</name>
    <dbReference type="NCBI Taxonomy" id="13427"/>
    <lineage>
        <taxon>Eukaryota</taxon>
        <taxon>Viridiplantae</taxon>
        <taxon>Streptophyta</taxon>
        <taxon>Embryophyta</taxon>
        <taxon>Tracheophyta</taxon>
        <taxon>Spermatophyta</taxon>
        <taxon>Magnoliopsida</taxon>
        <taxon>eudicotyledons</taxon>
        <taxon>Gunneridae</taxon>
        <taxon>Pentapetalae</taxon>
        <taxon>asterids</taxon>
        <taxon>campanulids</taxon>
        <taxon>Asterales</taxon>
        <taxon>Asteraceae</taxon>
        <taxon>Cichorioideae</taxon>
        <taxon>Cichorieae</taxon>
        <taxon>Cichoriinae</taxon>
        <taxon>Cichorium</taxon>
    </lineage>
</organism>
<reference evidence="2" key="1">
    <citation type="journal article" date="2022" name="Mol. Ecol. Resour.">
        <title>The genomes of chicory, endive, great burdock and yacon provide insights into Asteraceae palaeo-polyploidization history and plant inulin production.</title>
        <authorList>
            <person name="Fan W."/>
            <person name="Wang S."/>
            <person name="Wang H."/>
            <person name="Wang A."/>
            <person name="Jiang F."/>
            <person name="Liu H."/>
            <person name="Zhao H."/>
            <person name="Xu D."/>
            <person name="Zhang Y."/>
        </authorList>
    </citation>
    <scope>NUCLEOTIDE SEQUENCE [LARGE SCALE GENOMIC DNA]</scope>
    <source>
        <strain evidence="2">cv. Punajuju</strain>
    </source>
</reference>
<reference evidence="1 2" key="2">
    <citation type="journal article" date="2022" name="Mol. Ecol. Resour.">
        <title>The genomes of chicory, endive, great burdock and yacon provide insights into Asteraceae paleo-polyploidization history and plant inulin production.</title>
        <authorList>
            <person name="Fan W."/>
            <person name="Wang S."/>
            <person name="Wang H."/>
            <person name="Wang A."/>
            <person name="Jiang F."/>
            <person name="Liu H."/>
            <person name="Zhao H."/>
            <person name="Xu D."/>
            <person name="Zhang Y."/>
        </authorList>
    </citation>
    <scope>NUCLEOTIDE SEQUENCE [LARGE SCALE GENOMIC DNA]</scope>
    <source>
        <strain evidence="2">cv. Punajuju</strain>
        <tissue evidence="1">Leaves</tissue>
    </source>
</reference>
<dbReference type="EMBL" id="CM042014">
    <property type="protein sequence ID" value="KAI3723799.1"/>
    <property type="molecule type" value="Genomic_DNA"/>
</dbReference>
<dbReference type="Proteomes" id="UP001055811">
    <property type="component" value="Linkage Group LG06"/>
</dbReference>